<dbReference type="OrthoDB" id="7996083at2"/>
<dbReference type="EMBL" id="VUOA01000005">
    <property type="protein sequence ID" value="KAA2243971.1"/>
    <property type="molecule type" value="Genomic_DNA"/>
</dbReference>
<evidence type="ECO:0000313" key="3">
    <source>
        <dbReference type="Proteomes" id="UP000323142"/>
    </source>
</evidence>
<dbReference type="RefSeq" id="WP_149815283.1">
    <property type="nucleotide sequence ID" value="NZ_VUOA01000005.1"/>
</dbReference>
<dbReference type="AlphaFoldDB" id="A0A5B2VXB3"/>
<organism evidence="2 3">
    <name type="scientific">Salinarimonas soli</name>
    <dbReference type="NCBI Taxonomy" id="1638099"/>
    <lineage>
        <taxon>Bacteria</taxon>
        <taxon>Pseudomonadati</taxon>
        <taxon>Pseudomonadota</taxon>
        <taxon>Alphaproteobacteria</taxon>
        <taxon>Hyphomicrobiales</taxon>
        <taxon>Salinarimonadaceae</taxon>
        <taxon>Salinarimonas</taxon>
    </lineage>
</organism>
<feature type="chain" id="PRO_5022689750" evidence="1">
    <location>
        <begin position="23"/>
        <end position="131"/>
    </location>
</feature>
<evidence type="ECO:0000313" key="2">
    <source>
        <dbReference type="EMBL" id="KAA2243971.1"/>
    </source>
</evidence>
<comment type="caution">
    <text evidence="2">The sequence shown here is derived from an EMBL/GenBank/DDBJ whole genome shotgun (WGS) entry which is preliminary data.</text>
</comment>
<name>A0A5B2VXB3_9HYPH</name>
<reference evidence="2 3" key="1">
    <citation type="submission" date="2019-09" db="EMBL/GenBank/DDBJ databases">
        <title>Salinarimonas rosea gen. nov., sp. nov., a new member of the a-2 subgroup of the Proteobacteria.</title>
        <authorList>
            <person name="Liu J."/>
        </authorList>
    </citation>
    <scope>NUCLEOTIDE SEQUENCE [LARGE SCALE GENOMIC DNA]</scope>
    <source>
        <strain evidence="2 3">BN140002</strain>
    </source>
</reference>
<proteinExistence type="predicted"/>
<protein>
    <submittedName>
        <fullName evidence="2">Uncharacterized protein</fullName>
    </submittedName>
</protein>
<feature type="signal peptide" evidence="1">
    <location>
        <begin position="1"/>
        <end position="22"/>
    </location>
</feature>
<keyword evidence="1" id="KW-0732">Signal</keyword>
<accession>A0A5B2VXB3</accession>
<evidence type="ECO:0000256" key="1">
    <source>
        <dbReference type="SAM" id="SignalP"/>
    </source>
</evidence>
<keyword evidence="3" id="KW-1185">Reference proteome</keyword>
<gene>
    <name evidence="2" type="ORF">F0L46_01610</name>
</gene>
<reference evidence="2 3" key="2">
    <citation type="submission" date="2019-09" db="EMBL/GenBank/DDBJ databases">
        <authorList>
            <person name="Jin C."/>
        </authorList>
    </citation>
    <scope>NUCLEOTIDE SEQUENCE [LARGE SCALE GENOMIC DNA]</scope>
    <source>
        <strain evidence="2 3">BN140002</strain>
    </source>
</reference>
<dbReference type="Proteomes" id="UP000323142">
    <property type="component" value="Unassembled WGS sequence"/>
</dbReference>
<sequence>MTPLRLALSGLGLLLAVAPATANPYSIYFERQRGTTLILEHNPVPAGIAVARVARSSTVTSRRAMRPHRVAKHRVMRRARVVHRVHRYVGIAGGCRDGGYVQRIVAGRPVPLQSEVCSDVSIRLTGPYVVR</sequence>